<sequence length="920" mass="101531">MNTREHWHTPTLSVSDGRGLPVRQIGYLRTASEIESRVNRQQHDLAGRLVSQWDPRLPEPCLTTIYGLDGAVLKSTSVDAGWRLNLPGLAGEPLRRWDARGNQWRTTFDEQLRVVAVEENGEADVEVFAYADAQADAGHNLRGQLLEQQDRSGTLRTDSFALTGQPLRETRTFGDGEAFTSHWVLSPLGAVLEQTDAGQHRQQSRYGLAGQLKQVHLLINGESDWQSVLLDAHYNAADQIIEQQAGNGVRSLWSYDPADGRLHTQSSRKDAGTVLQNLEYFYDRVGNITRIEDHAFQPSWFANQRVDGHRNFVYDSLYRLIHASGYDDGPLSDIPGLPQPTDPNNRLNYTQTYAYDAGGNLEKLVHVRDGASHTVQMCIDPTSNRAVRCKPDDPPPDFVKLFDRHGNQQNVQAGQPLTWNVRDEVQVITLVDRGGRDDAERYEYSQGVRVFKRHETFTASAEHVHQVRYLPGLEIRSKDNGEELHVISVGNARCLHWAKNLPREIANDQLRFSLEDHLGSCAMELDQNARIISHEGYYPFGATAWLTAESAIEVSYRFVRYSGKETDVSGLIHYGARYYAPWLQRWISPDSAGDVDGLNLYGFVGNNPMRFTDPDGNSRAEFVIMLYSQFASAVHDNSELLLGQLHDIIHQKNIAANLALNLLGETLSGIAAYEGGGQGTNQFNAMVPSLADVQAFVSPGGLIGGNIGGDLAGAMADPVVKSVGPRFGPLIPQTSQMSVSAIDKSLGVEDPVKEITSWRDFKDEVMHPALNAVLNPVFLMNRVVASVIGIIPGALNMGARAQEAEDIKNRLDPAKIQKIEKMLDGWKAAVEQRSTWAENAFDALGSDVVAPASVLPNVNGTTSSETLAPISRSALRQKSQAILANIARAQAGLGAYKEMGTTDNQFLLKQRHAAARKKAA</sequence>
<dbReference type="PANTHER" id="PTHR32305:SF15">
    <property type="entry name" value="PROTEIN RHSA-RELATED"/>
    <property type="match status" value="1"/>
</dbReference>
<dbReference type="PANTHER" id="PTHR32305">
    <property type="match status" value="1"/>
</dbReference>
<accession>A0A9E6NZM8</accession>
<dbReference type="Gene3D" id="2.180.10.10">
    <property type="entry name" value="RHS repeat-associated core"/>
    <property type="match status" value="1"/>
</dbReference>
<dbReference type="AlphaFoldDB" id="A0A9E6NZM8"/>
<dbReference type="RefSeq" id="WP_186550131.1">
    <property type="nucleotide sequence ID" value="NZ_CP077091.1"/>
</dbReference>
<dbReference type="InterPro" id="IPR022385">
    <property type="entry name" value="Rhs_assc_core"/>
</dbReference>
<protein>
    <submittedName>
        <fullName evidence="1">RHS repeat-associated core domain-containing protein</fullName>
    </submittedName>
</protein>
<dbReference type="NCBIfam" id="TIGR03696">
    <property type="entry name" value="Rhs_assc_core"/>
    <property type="match status" value="1"/>
</dbReference>
<evidence type="ECO:0000313" key="2">
    <source>
        <dbReference type="Proteomes" id="UP000631521"/>
    </source>
</evidence>
<dbReference type="Proteomes" id="UP000631521">
    <property type="component" value="Chromosome"/>
</dbReference>
<evidence type="ECO:0000313" key="1">
    <source>
        <dbReference type="EMBL" id="QXI16736.1"/>
    </source>
</evidence>
<reference evidence="1 2" key="2">
    <citation type="journal article" date="2021" name="Microorganisms">
        <title>The Ever-Expanding Pseudomonas Genus: Description of 43 New Species and Partition of the Pseudomonas putida Group.</title>
        <authorList>
            <person name="Girard L."/>
            <person name="Lood C."/>
            <person name="Hofte M."/>
            <person name="Vandamme P."/>
            <person name="Rokni-Zadeh H."/>
            <person name="van Noort V."/>
            <person name="Lavigne R."/>
            <person name="De Mot R."/>
        </authorList>
    </citation>
    <scope>NUCLEOTIDE SEQUENCE [LARGE SCALE GENOMIC DNA]</scope>
    <source>
        <strain evidence="1 2">SWRI65</strain>
    </source>
</reference>
<proteinExistence type="predicted"/>
<keyword evidence="2" id="KW-1185">Reference proteome</keyword>
<dbReference type="KEGG" id="phv:HU739_022970"/>
<dbReference type="InterPro" id="IPR050708">
    <property type="entry name" value="T6SS_VgrG/RHS"/>
</dbReference>
<name>A0A9E6NZM8_9PSED</name>
<gene>
    <name evidence="1" type="ORF">HU739_022970</name>
</gene>
<dbReference type="EMBL" id="CP077091">
    <property type="protein sequence ID" value="QXI16736.1"/>
    <property type="molecule type" value="Genomic_DNA"/>
</dbReference>
<reference evidence="1 2" key="1">
    <citation type="journal article" date="2020" name="Microorganisms">
        <title>Reliable Identification of Environmental Pseudomonas Isolates Using the rpoD Gene.</title>
        <authorList>
            <consortium name="The Broad Institute Genome Sequencing Platform"/>
            <person name="Girard L."/>
            <person name="Lood C."/>
            <person name="Rokni-Zadeh H."/>
            <person name="van Noort V."/>
            <person name="Lavigne R."/>
            <person name="De Mot R."/>
        </authorList>
    </citation>
    <scope>NUCLEOTIDE SEQUENCE [LARGE SCALE GENOMIC DNA]</scope>
    <source>
        <strain evidence="1 2">SWRI65</strain>
    </source>
</reference>
<organism evidence="1 2">
    <name type="scientific">Pseudomonas hamedanensis</name>
    <dbReference type="NCBI Taxonomy" id="2745504"/>
    <lineage>
        <taxon>Bacteria</taxon>
        <taxon>Pseudomonadati</taxon>
        <taxon>Pseudomonadota</taxon>
        <taxon>Gammaproteobacteria</taxon>
        <taxon>Pseudomonadales</taxon>
        <taxon>Pseudomonadaceae</taxon>
        <taxon>Pseudomonas</taxon>
    </lineage>
</organism>